<protein>
    <recommendedName>
        <fullName evidence="1">Methyltransferase type 11 domain-containing protein</fullName>
    </recommendedName>
</protein>
<dbReference type="PATRIC" id="fig|291169.3.peg.901"/>
<evidence type="ECO:0000313" key="3">
    <source>
        <dbReference type="Proteomes" id="UP000094379"/>
    </source>
</evidence>
<dbReference type="InterPro" id="IPR029063">
    <property type="entry name" value="SAM-dependent_MTases_sf"/>
</dbReference>
<dbReference type="AlphaFoldDB" id="A0A1E3GTI9"/>
<keyword evidence="3" id="KW-1185">Reference proteome</keyword>
<dbReference type="PROSITE" id="PS51257">
    <property type="entry name" value="PROKAR_LIPOPROTEIN"/>
    <property type="match status" value="1"/>
</dbReference>
<gene>
    <name evidence="2" type="ORF">A9E74_00897</name>
</gene>
<evidence type="ECO:0000313" key="2">
    <source>
        <dbReference type="EMBL" id="ODN67363.1"/>
    </source>
</evidence>
<dbReference type="SUPFAM" id="SSF53335">
    <property type="entry name" value="S-adenosyl-L-methionine-dependent methyltransferases"/>
    <property type="match status" value="1"/>
</dbReference>
<accession>A0A1E3GTI9</accession>
<feature type="domain" description="Methyltransferase type 11" evidence="1">
    <location>
        <begin position="71"/>
        <end position="119"/>
    </location>
</feature>
<dbReference type="EMBL" id="MCRI01000006">
    <property type="protein sequence ID" value="ODN67363.1"/>
    <property type="molecule type" value="Genomic_DNA"/>
</dbReference>
<name>A0A1E3GTI9_9GAMM</name>
<dbReference type="Proteomes" id="UP000094379">
    <property type="component" value="Unassembled WGS sequence"/>
</dbReference>
<proteinExistence type="predicted"/>
<dbReference type="InterPro" id="IPR013216">
    <property type="entry name" value="Methyltransf_11"/>
</dbReference>
<dbReference type="GO" id="GO:0008757">
    <property type="term" value="F:S-adenosylmethionine-dependent methyltransferase activity"/>
    <property type="evidence" value="ECO:0007669"/>
    <property type="project" value="InterPro"/>
</dbReference>
<dbReference type="STRING" id="291169.A9E74_00897"/>
<organism evidence="2 3">
    <name type="scientific">Methylophaga muralis</name>
    <dbReference type="NCBI Taxonomy" id="291169"/>
    <lineage>
        <taxon>Bacteria</taxon>
        <taxon>Pseudomonadati</taxon>
        <taxon>Pseudomonadota</taxon>
        <taxon>Gammaproteobacteria</taxon>
        <taxon>Thiotrichales</taxon>
        <taxon>Piscirickettsiaceae</taxon>
        <taxon>Methylophaga</taxon>
    </lineage>
</organism>
<dbReference type="Pfam" id="PF08241">
    <property type="entry name" value="Methyltransf_11"/>
    <property type="match status" value="1"/>
</dbReference>
<comment type="caution">
    <text evidence="2">The sequence shown here is derived from an EMBL/GenBank/DDBJ whole genome shotgun (WGS) entry which is preliminary data.</text>
</comment>
<sequence>MCDYKEHDQEMTQWWQSSLACYLQSQEQQWLQHQQTKLHGFFQLQLGGQKVILPPSLRPSYQALMGSHGQFHAQVEHLPFKSDSVDVMLLQHVVEFSRQPHQLLREADRVLNEDGTLILLCFNPFSFWGLRRLFSWQDQLPWRGQFFSRQRLKDWLALLDFDVVEAKSIIYCPPLQKERWIKRSGFLERWGRRLWPYFGGVTAIVAKKRTLLVTPIRSRWQNRNLFPRPQLVNSSATRKEH</sequence>
<reference evidence="2 3" key="1">
    <citation type="submission" date="2016-07" db="EMBL/GenBank/DDBJ databases">
        <title>Draft Genome Sequence of Methylophaga muralis Bur 1.</title>
        <authorList>
            <person name="Vasilenko O.V."/>
            <person name="Doronina N.V."/>
            <person name="Shmareva M.N."/>
            <person name="Tarlachkov S.V."/>
            <person name="Mustakhimov I."/>
            <person name="Trotsenko Y.A."/>
        </authorList>
    </citation>
    <scope>NUCLEOTIDE SEQUENCE [LARGE SCALE GENOMIC DNA]</scope>
    <source>
        <strain evidence="2 3">Bur 1</strain>
    </source>
</reference>
<dbReference type="Gene3D" id="3.40.50.150">
    <property type="entry name" value="Vaccinia Virus protein VP39"/>
    <property type="match status" value="1"/>
</dbReference>
<evidence type="ECO:0000259" key="1">
    <source>
        <dbReference type="Pfam" id="PF08241"/>
    </source>
</evidence>
<dbReference type="RefSeq" id="WP_069295426.1">
    <property type="nucleotide sequence ID" value="NZ_MCRI01000006.1"/>
</dbReference>